<accession>W8C5I0</accession>
<evidence type="ECO:0000256" key="2">
    <source>
        <dbReference type="SAM" id="MobiDB-lite"/>
    </source>
</evidence>
<name>W8C5I0_CERCA</name>
<organism evidence="3">
    <name type="scientific">Ceratitis capitata</name>
    <name type="common">Mediterranean fruit fly</name>
    <name type="synonym">Tephritis capitata</name>
    <dbReference type="NCBI Taxonomy" id="7213"/>
    <lineage>
        <taxon>Eukaryota</taxon>
        <taxon>Metazoa</taxon>
        <taxon>Ecdysozoa</taxon>
        <taxon>Arthropoda</taxon>
        <taxon>Hexapoda</taxon>
        <taxon>Insecta</taxon>
        <taxon>Pterygota</taxon>
        <taxon>Neoptera</taxon>
        <taxon>Endopterygota</taxon>
        <taxon>Diptera</taxon>
        <taxon>Brachycera</taxon>
        <taxon>Muscomorpha</taxon>
        <taxon>Tephritoidea</taxon>
        <taxon>Tephritidae</taxon>
        <taxon>Ceratitis</taxon>
        <taxon>Ceratitis</taxon>
    </lineage>
</organism>
<feature type="region of interest" description="Disordered" evidence="2">
    <location>
        <begin position="299"/>
        <end position="321"/>
    </location>
</feature>
<sequence>MEPTIKYENCDDMYIIPTGSVQAGPGQKRHFDEMCDNSEYGNTSDGGFCQNNQNQPFQQQNTGFLAPTNQTLYAQSLNTTTGQQEIKGAKRYRRGESAVLFSPPFFEVPEDCNTQTDTFTARCVSCQVMLRGHKNVSSNFLKHMKRSHPEVHKMYEHYKVLKHHGLKSVTSTTDMSSLANKSSTDAAEQSLFDANIYLKSTSGNTTHTATETVENEENSEATENSQTNSNTDLNDTTENSIETPNNKKGSISACSTEINLSTKTLQAISKIFDEKLQSFATKSELSEVTTNILNQVRSRHGTPCSTVETESISDDENENNDRVDNIEQDKYETLNKELELMRQRLSHSESSKQILQRELHVLEKIVRKRKLIINNLPIAANQQPKAVVEQLFKERFGMPNVQLEGVTVIGNRNRQNNDRQTLLVDVVHEFDVNQIFRKSSCLKNTGIYIESQMSQISLKRKEKLLVLRREMLRRNASLKIFVRNTQLLVCDTCFYWDELLGLCMGSLDSPNNSLVTGDEAADELKRLTKLDMKEFLNVLKNYDIK</sequence>
<feature type="region of interest" description="Disordered" evidence="2">
    <location>
        <begin position="206"/>
        <end position="251"/>
    </location>
</feature>
<dbReference type="EMBL" id="GAMC01004864">
    <property type="protein sequence ID" value="JAC01692.1"/>
    <property type="molecule type" value="mRNA"/>
</dbReference>
<feature type="compositionally biased region" description="Polar residues" evidence="2">
    <location>
        <begin position="232"/>
        <end position="251"/>
    </location>
</feature>
<evidence type="ECO:0000256" key="1">
    <source>
        <dbReference type="SAM" id="Coils"/>
    </source>
</evidence>
<dbReference type="OrthoDB" id="8015231at2759"/>
<reference evidence="3" key="1">
    <citation type="submission" date="2013-07" db="EMBL/GenBank/DDBJ databases">
        <authorList>
            <person name="Geib S."/>
        </authorList>
    </citation>
    <scope>NUCLEOTIDE SEQUENCE</scope>
</reference>
<feature type="compositionally biased region" description="Low complexity" evidence="2">
    <location>
        <begin position="221"/>
        <end position="231"/>
    </location>
</feature>
<feature type="coiled-coil region" evidence="1">
    <location>
        <begin position="331"/>
        <end position="358"/>
    </location>
</feature>
<evidence type="ECO:0008006" key="4">
    <source>
        <dbReference type="Google" id="ProtNLM"/>
    </source>
</evidence>
<protein>
    <recommendedName>
        <fullName evidence="4">BED-type domain-containing protein</fullName>
    </recommendedName>
</protein>
<evidence type="ECO:0000313" key="3">
    <source>
        <dbReference type="EMBL" id="JAC01692.1"/>
    </source>
</evidence>
<reference evidence="3" key="2">
    <citation type="journal article" date="2014" name="BMC Genomics">
        <title>A genomic perspective to assessing quality of mass-reared SIT flies used in Mediterranean fruit fly (Ceratitis capitata) eradication in California.</title>
        <authorList>
            <person name="Calla B."/>
            <person name="Hall B."/>
            <person name="Hou S."/>
            <person name="Geib S.M."/>
        </authorList>
    </citation>
    <scope>NUCLEOTIDE SEQUENCE</scope>
</reference>
<proteinExistence type="evidence at transcript level"/>
<dbReference type="AlphaFoldDB" id="W8C5I0"/>
<keyword evidence="1" id="KW-0175">Coiled coil</keyword>